<evidence type="ECO:0000313" key="4">
    <source>
        <dbReference type="Proteomes" id="UP000302139"/>
    </source>
</evidence>
<protein>
    <submittedName>
        <fullName evidence="1">Uncharacterized protein</fullName>
    </submittedName>
</protein>
<comment type="caution">
    <text evidence="1">The sequence shown here is derived from an EMBL/GenBank/DDBJ whole genome shotgun (WGS) entry which is preliminary data.</text>
</comment>
<dbReference type="EMBL" id="BJHY01000001">
    <property type="protein sequence ID" value="GDY70545.1"/>
    <property type="molecule type" value="Genomic_DNA"/>
</dbReference>
<dbReference type="Proteomes" id="UP000302139">
    <property type="component" value="Unassembled WGS sequence"/>
</dbReference>
<gene>
    <name evidence="1" type="ORF">SAV14893_084680</name>
    <name evidence="2" type="ORF">SAV31267_000300</name>
</gene>
<dbReference type="EMBL" id="BJHX01000001">
    <property type="protein sequence ID" value="GDY69075.1"/>
    <property type="molecule type" value="Genomic_DNA"/>
</dbReference>
<name>A0A4D4MB39_STRAX</name>
<reference evidence="2 3" key="1">
    <citation type="submission" date="2019-04" db="EMBL/GenBank/DDBJ databases">
        <title>Draft genome sequences of Streptomyces avermitilis ATCC 31267.</title>
        <authorList>
            <person name="Komaki H."/>
            <person name="Tamura T."/>
            <person name="Hosoyama A."/>
        </authorList>
    </citation>
    <scope>NUCLEOTIDE SEQUENCE [LARGE SCALE GENOMIC DNA]</scope>
    <source>
        <strain evidence="2 3">ATCC 31267</strain>
    </source>
</reference>
<proteinExistence type="predicted"/>
<organism evidence="1 4">
    <name type="scientific">Streptomyces avermitilis</name>
    <dbReference type="NCBI Taxonomy" id="33903"/>
    <lineage>
        <taxon>Bacteria</taxon>
        <taxon>Bacillati</taxon>
        <taxon>Actinomycetota</taxon>
        <taxon>Actinomycetes</taxon>
        <taxon>Kitasatosporales</taxon>
        <taxon>Streptomycetaceae</taxon>
        <taxon>Streptomyces</taxon>
    </lineage>
</organism>
<accession>A0A4D4MB39</accession>
<sequence length="124" mass="12787">MTTALYEIETSETDDGNARLAECLWTPSGEDAADNGFIAYRGLYVAGIGARTTTGRTRTGSSSLASQRVEGVVSEDSGRGFIGLRPPGGRTFHPHSTLDSCSSSAACRACYGSCLKAAFPAGGA</sequence>
<dbReference type="Proteomes" id="UP000299211">
    <property type="component" value="Unassembled WGS sequence"/>
</dbReference>
<reference evidence="1 4" key="2">
    <citation type="submission" date="2019-04" db="EMBL/GenBank/DDBJ databases">
        <title>Draft genome sequences of Streptomyces avermitilis NBRC 14893.</title>
        <authorList>
            <person name="Komaki H."/>
            <person name="Tamura T."/>
            <person name="Hosoyama A."/>
        </authorList>
    </citation>
    <scope>NUCLEOTIDE SEQUENCE [LARGE SCALE GENOMIC DNA]</scope>
    <source>
        <strain evidence="1 4">NBRC 14893</strain>
    </source>
</reference>
<evidence type="ECO:0000313" key="2">
    <source>
        <dbReference type="EMBL" id="GDY70545.1"/>
    </source>
</evidence>
<evidence type="ECO:0000313" key="3">
    <source>
        <dbReference type="Proteomes" id="UP000299211"/>
    </source>
</evidence>
<evidence type="ECO:0000313" key="1">
    <source>
        <dbReference type="EMBL" id="GDY69075.1"/>
    </source>
</evidence>
<dbReference type="AlphaFoldDB" id="A0A4D4MB39"/>